<proteinExistence type="predicted"/>
<dbReference type="RefSeq" id="WP_216082664.1">
    <property type="nucleotide sequence ID" value="NZ_CACTIB010000004.1"/>
</dbReference>
<dbReference type="Proteomes" id="UP000324831">
    <property type="component" value="Unassembled WGS sequence"/>
</dbReference>
<sequence>MTPQAAVGAGIGGLAAAGAGGTAVAYAAGAFKGTENKKNNDQEPTYLFQALKLDPNNTKEYIGKNESDKIKNLLGVDQTPKYSDTLKESWDKMIDDTPGTTLNRPNTGKDELFKLTEDSKNQISTYTSKWCEHIAKKPLSTVPTSEGKDKNTWEAFNKACFWTKAGG</sequence>
<organism evidence="1 2">
    <name type="scientific">Candidatus Mycoplasma haematohominis</name>
    <dbReference type="NCBI Taxonomy" id="1494318"/>
    <lineage>
        <taxon>Bacteria</taxon>
        <taxon>Bacillati</taxon>
        <taxon>Mycoplasmatota</taxon>
        <taxon>Mollicutes</taxon>
        <taxon>Mycoplasmataceae</taxon>
        <taxon>Mycoplasma</taxon>
    </lineage>
</organism>
<evidence type="ECO:0000313" key="2">
    <source>
        <dbReference type="Proteomes" id="UP000324831"/>
    </source>
</evidence>
<comment type="caution">
    <text evidence="1">The sequence shown here is derived from an EMBL/GenBank/DDBJ whole genome shotgun (WGS) entry which is preliminary data.</text>
</comment>
<reference evidence="1 2" key="1">
    <citation type="submission" date="2019-01" db="EMBL/GenBank/DDBJ databases">
        <title>Draft genome sequences of Candidatus Mycoplasma haemohominis SWG34-3 identified from a patient with pyrexia, anemia and liver dysfunction.</title>
        <authorList>
            <person name="Sekizuka T."/>
            <person name="Hattori N."/>
            <person name="Katano H."/>
            <person name="Takuma T."/>
            <person name="Ito T."/>
            <person name="Arai N."/>
            <person name="Yanai R."/>
            <person name="Ishii S."/>
            <person name="Miura Y."/>
            <person name="Tokunaga T."/>
            <person name="Watanabe H."/>
            <person name="Nomura N."/>
            <person name="Eguchi J."/>
            <person name="Arai T."/>
            <person name="Hasegawa H."/>
            <person name="Nakamaki T."/>
            <person name="Wakita T."/>
            <person name="Niki Y."/>
            <person name="Kuroda M."/>
        </authorList>
    </citation>
    <scope>NUCLEOTIDE SEQUENCE [LARGE SCALE GENOMIC DNA]</scope>
    <source>
        <strain evidence="1">SWG34-3</strain>
    </source>
</reference>
<dbReference type="AlphaFoldDB" id="A0A478FPU3"/>
<gene>
    <name evidence="1" type="ORF">MHSWG343_00450</name>
</gene>
<protein>
    <submittedName>
        <fullName evidence="1">Uncharacterized protein</fullName>
    </submittedName>
</protein>
<dbReference type="EMBL" id="BIMN01000001">
    <property type="protein sequence ID" value="GCE63067.1"/>
    <property type="molecule type" value="Genomic_DNA"/>
</dbReference>
<name>A0A478FPU3_9MOLU</name>
<evidence type="ECO:0000313" key="1">
    <source>
        <dbReference type="EMBL" id="GCE63067.1"/>
    </source>
</evidence>
<accession>A0A478FPU3</accession>